<evidence type="ECO:0000256" key="2">
    <source>
        <dbReference type="ARBA" id="ARBA00022747"/>
    </source>
</evidence>
<dbReference type="EMBL" id="DSAC01000074">
    <property type="protein sequence ID" value="HHO74236.1"/>
    <property type="molecule type" value="Genomic_DNA"/>
</dbReference>
<dbReference type="SUPFAM" id="SSF116734">
    <property type="entry name" value="DNA methylase specificity domain"/>
    <property type="match status" value="2"/>
</dbReference>
<name>A0A7C5X434_9AQUI</name>
<proteinExistence type="inferred from homology"/>
<dbReference type="InterPro" id="IPR044946">
    <property type="entry name" value="Restrct_endonuc_typeI_TRD_sf"/>
</dbReference>
<evidence type="ECO:0000256" key="1">
    <source>
        <dbReference type="ARBA" id="ARBA00010923"/>
    </source>
</evidence>
<evidence type="ECO:0000256" key="4">
    <source>
        <dbReference type="SAM" id="Coils"/>
    </source>
</evidence>
<keyword evidence="6" id="KW-0255">Endonuclease</keyword>
<dbReference type="AlphaFoldDB" id="A0A7C5X434"/>
<dbReference type="PANTHER" id="PTHR30408:SF12">
    <property type="entry name" value="TYPE I RESTRICTION ENZYME MJAVIII SPECIFICITY SUBUNIT"/>
    <property type="match status" value="1"/>
</dbReference>
<feature type="coiled-coil region" evidence="4">
    <location>
        <begin position="181"/>
        <end position="208"/>
    </location>
</feature>
<keyword evidence="2" id="KW-0680">Restriction system</keyword>
<evidence type="ECO:0000256" key="3">
    <source>
        <dbReference type="ARBA" id="ARBA00023125"/>
    </source>
</evidence>
<reference evidence="6" key="1">
    <citation type="journal article" date="2020" name="mSystems">
        <title>Genome- and Community-Level Interaction Insights into Carbon Utilization and Element Cycling Functions of Hydrothermarchaeota in Hydrothermal Sediment.</title>
        <authorList>
            <person name="Zhou Z."/>
            <person name="Liu Y."/>
            <person name="Xu W."/>
            <person name="Pan J."/>
            <person name="Luo Z.H."/>
            <person name="Li M."/>
        </authorList>
    </citation>
    <scope>NUCLEOTIDE SEQUENCE [LARGE SCALE GENOMIC DNA]</scope>
    <source>
        <strain evidence="6">SpSt-114</strain>
    </source>
</reference>
<feature type="domain" description="Type I restriction modification DNA specificity" evidence="5">
    <location>
        <begin position="237"/>
        <end position="397"/>
    </location>
</feature>
<sequence>MADDKKQKEPKGLPEEWEVVRLGEVIEETYPGEWGDNPTDDKNIFPVFSTLAIDYDGRIDFTKAVPRKLNKKKIEKLKLRKGMILIEKSGGSTDTPAGKVAILKQDFEGTCSNFIQILKPNNSICDSYYLFYRLLYNFKNNLVGKYQQKTTGIINFILKEYFNEYIPLPPLPEQRKIAQILETVDNAIEKTEKIIEKYKRIKQGLMQDLLTKGIDEKGNIRSEKTHKFKDSPLGRIPEEWEVVRLGEILKYEQPQKYIVISDEYDEKSGIPVLTAGKTFILGYVDENEGICNDLPVILFDDFTTESRFIDFPFKVKSSATKILRAKDESIDLFYVYNALKLIRLKPSSDHKRFWISEYSKMPIPLPPLPEQKRIAEILSQIDQAIEKEEKYKQKLERLKKGLMEDLLTGKVRVNKLLEGENYGMA</sequence>
<keyword evidence="6" id="KW-0540">Nuclease</keyword>
<keyword evidence="3" id="KW-0238">DNA-binding</keyword>
<protein>
    <submittedName>
        <fullName evidence="6">Restriction endonuclease subunit S</fullName>
    </submittedName>
</protein>
<dbReference type="InterPro" id="IPR000055">
    <property type="entry name" value="Restrct_endonuc_typeI_TRD"/>
</dbReference>
<dbReference type="Gene3D" id="3.90.220.20">
    <property type="entry name" value="DNA methylase specificity domains"/>
    <property type="match status" value="2"/>
</dbReference>
<dbReference type="PANTHER" id="PTHR30408">
    <property type="entry name" value="TYPE-1 RESTRICTION ENZYME ECOKI SPECIFICITY PROTEIN"/>
    <property type="match status" value="1"/>
</dbReference>
<organism evidence="6">
    <name type="scientific">Thermocrinis ruber</name>
    <dbReference type="NCBI Taxonomy" id="75906"/>
    <lineage>
        <taxon>Bacteria</taxon>
        <taxon>Pseudomonadati</taxon>
        <taxon>Aquificota</taxon>
        <taxon>Aquificia</taxon>
        <taxon>Aquificales</taxon>
        <taxon>Aquificaceae</taxon>
        <taxon>Thermocrinis</taxon>
    </lineage>
</organism>
<dbReference type="GO" id="GO:0003677">
    <property type="term" value="F:DNA binding"/>
    <property type="evidence" value="ECO:0007669"/>
    <property type="project" value="UniProtKB-KW"/>
</dbReference>
<dbReference type="GO" id="GO:0009307">
    <property type="term" value="P:DNA restriction-modification system"/>
    <property type="evidence" value="ECO:0007669"/>
    <property type="project" value="UniProtKB-KW"/>
</dbReference>
<evidence type="ECO:0000259" key="5">
    <source>
        <dbReference type="Pfam" id="PF01420"/>
    </source>
</evidence>
<dbReference type="Gene3D" id="1.10.287.1120">
    <property type="entry name" value="Bipartite methylase S protein"/>
    <property type="match status" value="1"/>
</dbReference>
<comment type="caution">
    <text evidence="6">The sequence shown here is derived from an EMBL/GenBank/DDBJ whole genome shotgun (WGS) entry which is preliminary data.</text>
</comment>
<gene>
    <name evidence="6" type="ORF">ENN04_06300</name>
</gene>
<dbReference type="CDD" id="cd17274">
    <property type="entry name" value="RMtype1_S_Eco540ANI-TRD1-CR1_like"/>
    <property type="match status" value="1"/>
</dbReference>
<accession>A0A7C5X434</accession>
<evidence type="ECO:0000313" key="6">
    <source>
        <dbReference type="EMBL" id="HHO74236.1"/>
    </source>
</evidence>
<keyword evidence="4" id="KW-0175">Coiled coil</keyword>
<keyword evidence="6" id="KW-0378">Hydrolase</keyword>
<comment type="similarity">
    <text evidence="1">Belongs to the type-I restriction system S methylase family.</text>
</comment>
<dbReference type="GO" id="GO:0004519">
    <property type="term" value="F:endonuclease activity"/>
    <property type="evidence" value="ECO:0007669"/>
    <property type="project" value="UniProtKB-KW"/>
</dbReference>
<dbReference type="InterPro" id="IPR052021">
    <property type="entry name" value="Type-I_RS_S_subunit"/>
</dbReference>
<feature type="domain" description="Type I restriction modification DNA specificity" evidence="5">
    <location>
        <begin position="14"/>
        <end position="195"/>
    </location>
</feature>
<dbReference type="Pfam" id="PF01420">
    <property type="entry name" value="Methylase_S"/>
    <property type="match status" value="2"/>
</dbReference>
<feature type="coiled-coil region" evidence="4">
    <location>
        <begin position="374"/>
        <end position="405"/>
    </location>
</feature>